<name>A0ABV0ZIY9_9TELE</name>
<dbReference type="EMBL" id="JAHRIP010065997">
    <property type="protein sequence ID" value="MEQ2306041.1"/>
    <property type="molecule type" value="Genomic_DNA"/>
</dbReference>
<comment type="caution">
    <text evidence="1">The sequence shown here is derived from an EMBL/GenBank/DDBJ whole genome shotgun (WGS) entry which is preliminary data.</text>
</comment>
<accession>A0ABV0ZIY9</accession>
<protein>
    <submittedName>
        <fullName evidence="1">Uncharacterized protein</fullName>
    </submittedName>
</protein>
<keyword evidence="2" id="KW-1185">Reference proteome</keyword>
<dbReference type="Proteomes" id="UP001469553">
    <property type="component" value="Unassembled WGS sequence"/>
</dbReference>
<sequence>MSDICSYLQSEQTRLGWGNLYILLPWTVKFPKITVKRTAAKSIISQSSVCNNLKMISTSKPFIWEACKENRNTITNINMEVVKNYWDFILTCALLSDLT</sequence>
<gene>
    <name evidence="1" type="ORF">AMECASPLE_003973</name>
</gene>
<evidence type="ECO:0000313" key="1">
    <source>
        <dbReference type="EMBL" id="MEQ2306041.1"/>
    </source>
</evidence>
<evidence type="ECO:0000313" key="2">
    <source>
        <dbReference type="Proteomes" id="UP001469553"/>
    </source>
</evidence>
<organism evidence="1 2">
    <name type="scientific">Ameca splendens</name>
    <dbReference type="NCBI Taxonomy" id="208324"/>
    <lineage>
        <taxon>Eukaryota</taxon>
        <taxon>Metazoa</taxon>
        <taxon>Chordata</taxon>
        <taxon>Craniata</taxon>
        <taxon>Vertebrata</taxon>
        <taxon>Euteleostomi</taxon>
        <taxon>Actinopterygii</taxon>
        <taxon>Neopterygii</taxon>
        <taxon>Teleostei</taxon>
        <taxon>Neoteleostei</taxon>
        <taxon>Acanthomorphata</taxon>
        <taxon>Ovalentaria</taxon>
        <taxon>Atherinomorphae</taxon>
        <taxon>Cyprinodontiformes</taxon>
        <taxon>Goodeidae</taxon>
        <taxon>Ameca</taxon>
    </lineage>
</organism>
<proteinExistence type="predicted"/>
<reference evidence="1 2" key="1">
    <citation type="submission" date="2021-06" db="EMBL/GenBank/DDBJ databases">
        <authorList>
            <person name="Palmer J.M."/>
        </authorList>
    </citation>
    <scope>NUCLEOTIDE SEQUENCE [LARGE SCALE GENOMIC DNA]</scope>
    <source>
        <strain evidence="1 2">AS_MEX2019</strain>
        <tissue evidence="1">Muscle</tissue>
    </source>
</reference>